<accession>A0ACC5ZGI1</accession>
<evidence type="ECO:0000313" key="2">
    <source>
        <dbReference type="Proteomes" id="UP000830395"/>
    </source>
</evidence>
<dbReference type="EMBL" id="CM040999">
    <property type="protein sequence ID" value="MCJ8747268.1"/>
    <property type="molecule type" value="Genomic_DNA"/>
</dbReference>
<feature type="non-terminal residue" evidence="1">
    <location>
        <position position="1"/>
    </location>
</feature>
<gene>
    <name evidence="1" type="ORF">PDJAM_G00151460</name>
</gene>
<organism evidence="1 2">
    <name type="scientific">Pangasius djambal</name>
    <dbReference type="NCBI Taxonomy" id="1691987"/>
    <lineage>
        <taxon>Eukaryota</taxon>
        <taxon>Metazoa</taxon>
        <taxon>Chordata</taxon>
        <taxon>Craniata</taxon>
        <taxon>Vertebrata</taxon>
        <taxon>Euteleostomi</taxon>
        <taxon>Actinopterygii</taxon>
        <taxon>Neopterygii</taxon>
        <taxon>Teleostei</taxon>
        <taxon>Ostariophysi</taxon>
        <taxon>Siluriformes</taxon>
        <taxon>Pangasiidae</taxon>
        <taxon>Pangasius</taxon>
    </lineage>
</organism>
<comment type="caution">
    <text evidence="1">The sequence shown here is derived from an EMBL/GenBank/DDBJ whole genome shotgun (WGS) entry which is preliminary data.</text>
</comment>
<dbReference type="Proteomes" id="UP000830395">
    <property type="component" value="Chromosome 25"/>
</dbReference>
<sequence length="101" mass="11653">SIPFSHVDPQFATPTELFPSHPTPVYPHLHQLLPQRTPPEYHCAKPSGTTRVKTTIKSKDPIKTKQNQKVTREFTFLRVIKRSKQKSWKFNNGTDEVGKED</sequence>
<proteinExistence type="predicted"/>
<protein>
    <submittedName>
        <fullName evidence="1">Uncharacterized protein</fullName>
    </submittedName>
</protein>
<keyword evidence="2" id="KW-1185">Reference proteome</keyword>
<reference evidence="1" key="1">
    <citation type="submission" date="2020-02" db="EMBL/GenBank/DDBJ databases">
        <title>Genome sequencing of the panga catfish, Pangasius djambal.</title>
        <authorList>
            <person name="Wen M."/>
            <person name="Zahm M."/>
            <person name="Roques C."/>
            <person name="Cabau C."/>
            <person name="Klopp C."/>
            <person name="Donnadieu C."/>
            <person name="Jouanno E."/>
            <person name="Avarre J.-C."/>
            <person name="Campet M."/>
            <person name="Ha T."/>
            <person name="Dugue R."/>
            <person name="Lampietro C."/>
            <person name="Louis A."/>
            <person name="Herpin A."/>
            <person name="Echchiki A."/>
            <person name="Berthelot C."/>
            <person name="Parey E."/>
            <person name="Roest-Crollius H."/>
            <person name="Braasch I."/>
            <person name="Postlethwait J.H."/>
            <person name="Bobe J."/>
            <person name="Montfort J."/>
            <person name="Bouchez O."/>
            <person name="Begum T."/>
            <person name="Schartl M."/>
            <person name="Gustiano R."/>
            <person name="Guiguen Y."/>
        </authorList>
    </citation>
    <scope>NUCLEOTIDE SEQUENCE</scope>
    <source>
        <strain evidence="1">Pdj_M5554</strain>
    </source>
</reference>
<name>A0ACC5ZGI1_9TELE</name>
<evidence type="ECO:0000313" key="1">
    <source>
        <dbReference type="EMBL" id="MCJ8747268.1"/>
    </source>
</evidence>